<feature type="domain" description="Trypanosoma Tc-38 (p38) protein" evidence="2">
    <location>
        <begin position="498"/>
        <end position="567"/>
    </location>
</feature>
<dbReference type="Pfam" id="PF20054">
    <property type="entry name" value="Tc-38"/>
    <property type="match status" value="2"/>
</dbReference>
<protein>
    <recommendedName>
        <fullName evidence="2">Trypanosoma Tc-38 (p38) protein domain-containing protein</fullName>
    </recommendedName>
</protein>
<gene>
    <name evidence="3" type="ORF">BSAL_25015</name>
</gene>
<dbReference type="InterPro" id="IPR045399">
    <property type="entry name" value="Tc-38"/>
</dbReference>
<dbReference type="EMBL" id="CYKH01001793">
    <property type="protein sequence ID" value="CUG90103.1"/>
    <property type="molecule type" value="Genomic_DNA"/>
</dbReference>
<dbReference type="VEuPathDB" id="TriTrypDB:BSAL_25015"/>
<evidence type="ECO:0000313" key="4">
    <source>
        <dbReference type="Proteomes" id="UP000051952"/>
    </source>
</evidence>
<keyword evidence="4" id="KW-1185">Reference proteome</keyword>
<dbReference type="OMA" id="WVSVNEC"/>
<feature type="domain" description="Trypanosoma Tc-38 (p38) protein" evidence="2">
    <location>
        <begin position="187"/>
        <end position="225"/>
    </location>
</feature>
<evidence type="ECO:0000313" key="3">
    <source>
        <dbReference type="EMBL" id="CUG90103.1"/>
    </source>
</evidence>
<accession>A0A0S4JNL9</accession>
<sequence length="711" mass="77817">MIKAFGGPCRVLLRRMESSVTKDPFPRAAQETLNAIAHERGYTSSYWFTLAQCQRSLGAKLRPHETPTLITLAVQAVIPFPTLPKELRETITDQHPAYFAGGVGILSHRYKWNAVLAKRLVQQLNPNDEDRAFYVDVEFAQETLGITPNPKDVIDIRAQSSVWLYNGDQLTDPFKAAPANGIALNALTGRRLGQPGHDILLAAGILRGYTSPYWVAESQIIKLRSTALTKEGSLAGVAVPTLSGTVVSLASLPDKQLRDKLRLELFAAFHLWGRHFEGDIPQRLVDLIMRLPSSSSKNSPTTTSDNTHTATAIVPTSSPPSHHQGGQLADAPSISMTTTSSSSDVVVASGLAELEGMVERCLERHPAWLLFGSNGWEATRSEILVRAMIQLQQANERSGGNNMATMTLSPHTTASQQQLITAIEKYTYVNLEEVALRYPQYETSVQDRLASTTGPATAGTSSFFRLDDVTRRVYFNAAAFDHPHYIAPLTRTIAIVDGKLAGKRAESALRMHALRRQFSSPVWVSARGAKLLGVGIVNGASGFTIPQGGDTAVGSNAFYNIDDVEDRDALLKLHPIDAKYLMKDKGNTKHMMLVNGSWRPVFGIRRKKLLSSHKRKLALWVSTNEVIMSGVSIKAGCLAPYRAFTSSRSKDASSKRSKASNNGEENDGDDDGEEEEECGRTLYNSEETTDPVRVIGLTAFYARPQVTRSAA</sequence>
<evidence type="ECO:0000259" key="2">
    <source>
        <dbReference type="Pfam" id="PF20054"/>
    </source>
</evidence>
<name>A0A0S4JNL9_BODSA</name>
<reference evidence="4" key="1">
    <citation type="submission" date="2015-09" db="EMBL/GenBank/DDBJ databases">
        <authorList>
            <consortium name="Pathogen Informatics"/>
        </authorList>
    </citation>
    <scope>NUCLEOTIDE SEQUENCE [LARGE SCALE GENOMIC DNA]</scope>
    <source>
        <strain evidence="4">Lake Konstanz</strain>
    </source>
</reference>
<dbReference type="OrthoDB" id="275416at2759"/>
<organism evidence="3 4">
    <name type="scientific">Bodo saltans</name>
    <name type="common">Flagellated protozoan</name>
    <dbReference type="NCBI Taxonomy" id="75058"/>
    <lineage>
        <taxon>Eukaryota</taxon>
        <taxon>Discoba</taxon>
        <taxon>Euglenozoa</taxon>
        <taxon>Kinetoplastea</taxon>
        <taxon>Metakinetoplastina</taxon>
        <taxon>Eubodonida</taxon>
        <taxon>Bodonidae</taxon>
        <taxon>Bodo</taxon>
    </lineage>
</organism>
<feature type="region of interest" description="Disordered" evidence="1">
    <location>
        <begin position="294"/>
        <end position="337"/>
    </location>
</feature>
<proteinExistence type="predicted"/>
<feature type="compositionally biased region" description="Acidic residues" evidence="1">
    <location>
        <begin position="664"/>
        <end position="677"/>
    </location>
</feature>
<feature type="compositionally biased region" description="Low complexity" evidence="1">
    <location>
        <begin position="294"/>
        <end position="311"/>
    </location>
</feature>
<dbReference type="Proteomes" id="UP000051952">
    <property type="component" value="Unassembled WGS sequence"/>
</dbReference>
<evidence type="ECO:0000256" key="1">
    <source>
        <dbReference type="SAM" id="MobiDB-lite"/>
    </source>
</evidence>
<dbReference type="AlphaFoldDB" id="A0A0S4JNL9"/>
<feature type="region of interest" description="Disordered" evidence="1">
    <location>
        <begin position="649"/>
        <end position="687"/>
    </location>
</feature>